<reference evidence="9" key="1">
    <citation type="submission" date="2023-01" db="EMBL/GenBank/DDBJ databases">
        <title>Oxazolidinone resistance genes in florfenicol resistant enterococci from beef cattle and veal calves at slaughter.</title>
        <authorList>
            <person name="Biggel M."/>
        </authorList>
    </citation>
    <scope>NUCLEOTIDE SEQUENCE</scope>
    <source>
        <strain evidence="9">K204-1</strain>
    </source>
</reference>
<dbReference type="RefSeq" id="WP_272163044.1">
    <property type="nucleotide sequence ID" value="NZ_CP116507.1"/>
</dbReference>
<dbReference type="Proteomes" id="UP001179600">
    <property type="component" value="Chromosome"/>
</dbReference>
<dbReference type="EMBL" id="CP116507">
    <property type="protein sequence ID" value="WCG21940.1"/>
    <property type="molecule type" value="Genomic_DNA"/>
</dbReference>
<dbReference type="GO" id="GO:0015744">
    <property type="term" value="P:succinate transport"/>
    <property type="evidence" value="ECO:0007669"/>
    <property type="project" value="TreeGrafter"/>
</dbReference>
<name>A0AAE9XJU4_9ENTE</name>
<evidence type="ECO:0000313" key="10">
    <source>
        <dbReference type="Proteomes" id="UP001179600"/>
    </source>
</evidence>
<keyword evidence="2" id="KW-1003">Cell membrane</keyword>
<dbReference type="PANTHER" id="PTHR34390">
    <property type="entry name" value="UPF0442 PROTEIN YJJB-RELATED"/>
    <property type="match status" value="1"/>
</dbReference>
<feature type="transmembrane region" description="Helical" evidence="7">
    <location>
        <begin position="229"/>
        <end position="250"/>
    </location>
</feature>
<evidence type="ECO:0000256" key="4">
    <source>
        <dbReference type="ARBA" id="ARBA00022989"/>
    </source>
</evidence>
<gene>
    <name evidence="9" type="ORF">PML95_05920</name>
</gene>
<evidence type="ECO:0000259" key="8">
    <source>
        <dbReference type="Pfam" id="PF06738"/>
    </source>
</evidence>
<dbReference type="Pfam" id="PF06738">
    <property type="entry name" value="ThrE"/>
    <property type="match status" value="1"/>
</dbReference>
<dbReference type="InterPro" id="IPR010619">
    <property type="entry name" value="ThrE-like_N"/>
</dbReference>
<feature type="transmembrane region" description="Helical" evidence="7">
    <location>
        <begin position="142"/>
        <end position="159"/>
    </location>
</feature>
<evidence type="ECO:0000313" key="9">
    <source>
        <dbReference type="EMBL" id="WCG21940.1"/>
    </source>
</evidence>
<dbReference type="GO" id="GO:0022857">
    <property type="term" value="F:transmembrane transporter activity"/>
    <property type="evidence" value="ECO:0007669"/>
    <property type="project" value="InterPro"/>
</dbReference>
<protein>
    <submittedName>
        <fullName evidence="9">Threonine/serine exporter family protein</fullName>
    </submittedName>
</protein>
<comment type="similarity">
    <text evidence="6">Belongs to the ThrE exporter (TC 2.A.79) family.</text>
</comment>
<dbReference type="InterPro" id="IPR050539">
    <property type="entry name" value="ThrE_Dicarb/AminoAcid_Exp"/>
</dbReference>
<evidence type="ECO:0000256" key="1">
    <source>
        <dbReference type="ARBA" id="ARBA00004651"/>
    </source>
</evidence>
<proteinExistence type="inferred from homology"/>
<dbReference type="GO" id="GO:0005886">
    <property type="term" value="C:plasma membrane"/>
    <property type="evidence" value="ECO:0007669"/>
    <property type="project" value="UniProtKB-SubCell"/>
</dbReference>
<keyword evidence="5 7" id="KW-0472">Membrane</keyword>
<evidence type="ECO:0000256" key="2">
    <source>
        <dbReference type="ARBA" id="ARBA00022475"/>
    </source>
</evidence>
<feature type="domain" description="Threonine/serine exporter-like N-terminal" evidence="8">
    <location>
        <begin position="12"/>
        <end position="249"/>
    </location>
</feature>
<evidence type="ECO:0000256" key="6">
    <source>
        <dbReference type="ARBA" id="ARBA00034125"/>
    </source>
</evidence>
<comment type="subcellular location">
    <subcellularLocation>
        <location evidence="1">Cell membrane</location>
        <topology evidence="1">Multi-pass membrane protein</topology>
    </subcellularLocation>
</comment>
<keyword evidence="4 7" id="KW-1133">Transmembrane helix</keyword>
<feature type="transmembrane region" description="Helical" evidence="7">
    <location>
        <begin position="171"/>
        <end position="190"/>
    </location>
</feature>
<keyword evidence="3 7" id="KW-0812">Transmembrane</keyword>
<dbReference type="PANTHER" id="PTHR34390:SF2">
    <property type="entry name" value="SUCCINATE TRANSPORTER SUBUNIT YJJP-RELATED"/>
    <property type="match status" value="1"/>
</dbReference>
<evidence type="ECO:0000256" key="5">
    <source>
        <dbReference type="ARBA" id="ARBA00023136"/>
    </source>
</evidence>
<accession>A0AAE9XJU4</accession>
<evidence type="ECO:0000256" key="3">
    <source>
        <dbReference type="ARBA" id="ARBA00022692"/>
    </source>
</evidence>
<dbReference type="AlphaFoldDB" id="A0AAE9XJU4"/>
<organism evidence="9 10">
    <name type="scientific">Vagococcus lutrae</name>
    <dbReference type="NCBI Taxonomy" id="81947"/>
    <lineage>
        <taxon>Bacteria</taxon>
        <taxon>Bacillati</taxon>
        <taxon>Bacillota</taxon>
        <taxon>Bacilli</taxon>
        <taxon>Lactobacillales</taxon>
        <taxon>Enterococcaceae</taxon>
        <taxon>Vagococcus</taxon>
    </lineage>
</organism>
<evidence type="ECO:0000256" key="7">
    <source>
        <dbReference type="SAM" id="Phobius"/>
    </source>
</evidence>
<sequence>MDLHEKGLLLETCVLAGKIMIENGAEMARVEDTMNRLAGAHHHERGISFVTSGIVLMGLESTKSVQMMDVTKRTTNLEKVAKVNEYSRYFVEDKITLIQLNKMLQILDYKKNDRPMSLKVLSAGILSACLMMIVGQGSWWDFVPTFLVGAISYTVYLISQKYLKTKYLDEFVASFMIGLLALTFEKWGFGLSADNMIIGSIMPLVPGIAITNAIRDIQQDDILSGMSRAVESLMIAVLIGAGIAAAFSFLKM</sequence>